<accession>A0ABT4T261</accession>
<dbReference type="EMBL" id="JAPNUD010000065">
    <property type="protein sequence ID" value="MDA0643369.1"/>
    <property type="molecule type" value="Genomic_DNA"/>
</dbReference>
<name>A0ABT4T261_9ACTN</name>
<feature type="domain" description="DUF2470" evidence="1">
    <location>
        <begin position="163"/>
        <end position="229"/>
    </location>
</feature>
<comment type="caution">
    <text evidence="2">The sequence shown here is derived from an EMBL/GenBank/DDBJ whole genome shotgun (WGS) entry which is preliminary data.</text>
</comment>
<evidence type="ECO:0000313" key="2">
    <source>
        <dbReference type="EMBL" id="MDA0643369.1"/>
    </source>
</evidence>
<organism evidence="2 3">
    <name type="scientific">Nonomuraea ferruginea</name>
    <dbReference type="NCBI Taxonomy" id="46174"/>
    <lineage>
        <taxon>Bacteria</taxon>
        <taxon>Bacillati</taxon>
        <taxon>Actinomycetota</taxon>
        <taxon>Actinomycetes</taxon>
        <taxon>Streptosporangiales</taxon>
        <taxon>Streptosporangiaceae</taxon>
        <taxon>Nonomuraea</taxon>
    </lineage>
</organism>
<proteinExistence type="predicted"/>
<reference evidence="2 3" key="1">
    <citation type="submission" date="2022-11" db="EMBL/GenBank/DDBJ databases">
        <title>Nonomuraea corallina sp. nov., a new species of the genus Nonomuraea isolated from sea side sediment in Thai sea.</title>
        <authorList>
            <person name="Ngamcharungchit C."/>
            <person name="Matsumoto A."/>
            <person name="Suriyachadkun C."/>
            <person name="Panbangred W."/>
            <person name="Inahashi Y."/>
            <person name="Intra B."/>
        </authorList>
    </citation>
    <scope>NUCLEOTIDE SEQUENCE [LARGE SCALE GENOMIC DNA]</scope>
    <source>
        <strain evidence="2 3">DSM 43553</strain>
    </source>
</reference>
<keyword evidence="3" id="KW-1185">Reference proteome</keyword>
<dbReference type="Gene3D" id="3.20.180.10">
    <property type="entry name" value="PNP-oxidase-like"/>
    <property type="match status" value="1"/>
</dbReference>
<dbReference type="RefSeq" id="WP_271277666.1">
    <property type="nucleotide sequence ID" value="NZ_BAABFD010000002.1"/>
</dbReference>
<gene>
    <name evidence="2" type="ORF">OUY24_22300</name>
</gene>
<dbReference type="Proteomes" id="UP001212498">
    <property type="component" value="Unassembled WGS sequence"/>
</dbReference>
<dbReference type="InterPro" id="IPR037119">
    <property type="entry name" value="Haem_oxidase_HugZ-like_sf"/>
</dbReference>
<dbReference type="SUPFAM" id="SSF50475">
    <property type="entry name" value="FMN-binding split barrel"/>
    <property type="match status" value="1"/>
</dbReference>
<protein>
    <submittedName>
        <fullName evidence="2">DUF2470 domain-containing protein</fullName>
    </submittedName>
</protein>
<evidence type="ECO:0000313" key="3">
    <source>
        <dbReference type="Proteomes" id="UP001212498"/>
    </source>
</evidence>
<sequence>MLPIPQRIRTLAATASVVKLTVDGVPARARGGVDERGRPVLLALPGEPLHGLHRLHEDAVVAVNLAAMRRLGDDEHPRGLMEVQGWAQPVPAGEARAAAVAVAANTADEALFDALERYGRPDAPRLLRVDVAQVVYLTGQESGVLDADDYLDAEPDPLAEPAERVLAHVNAAHREQLANGVSRHLGRPAGEVWLWELDSRGVTVRADGSLVRFLFPAPTSSGSDLEAALNGLLCTCGHHPAA</sequence>
<evidence type="ECO:0000259" key="1">
    <source>
        <dbReference type="Pfam" id="PF10615"/>
    </source>
</evidence>
<dbReference type="InterPro" id="IPR019595">
    <property type="entry name" value="DUF2470"/>
</dbReference>
<dbReference type="Pfam" id="PF10615">
    <property type="entry name" value="DUF2470"/>
    <property type="match status" value="1"/>
</dbReference>